<dbReference type="AlphaFoldDB" id="A0A8T0EBR6"/>
<feature type="transmembrane region" description="Helical" evidence="5">
    <location>
        <begin position="200"/>
        <end position="219"/>
    </location>
</feature>
<organism evidence="7 8">
    <name type="scientific">Argiope bruennichi</name>
    <name type="common">Wasp spider</name>
    <name type="synonym">Aranea bruennichi</name>
    <dbReference type="NCBI Taxonomy" id="94029"/>
    <lineage>
        <taxon>Eukaryota</taxon>
        <taxon>Metazoa</taxon>
        <taxon>Ecdysozoa</taxon>
        <taxon>Arthropoda</taxon>
        <taxon>Chelicerata</taxon>
        <taxon>Arachnida</taxon>
        <taxon>Araneae</taxon>
        <taxon>Araneomorphae</taxon>
        <taxon>Entelegynae</taxon>
        <taxon>Araneoidea</taxon>
        <taxon>Araneidae</taxon>
        <taxon>Argiope</taxon>
    </lineage>
</organism>
<gene>
    <name evidence="7" type="ORF">HNY73_020765</name>
</gene>
<evidence type="ECO:0000313" key="8">
    <source>
        <dbReference type="Proteomes" id="UP000807504"/>
    </source>
</evidence>
<evidence type="ECO:0000256" key="3">
    <source>
        <dbReference type="ARBA" id="ARBA00022989"/>
    </source>
</evidence>
<sequence>MKSSKESQSKEKTGNFGFFTFKNLNLRKKMYSSNERLAVQEFMHSFRKRLSSIKPNFRLFKYPYAESNNKESNDDEKETGISTNMSALFVSSAITGSAILYLPLALKESGWLGVFMIIICGINSLYAGMILGWCWNIMQESWPEYKKPNEIPYPEMGRRAVGDWMKYMVMVFLIASQVGTCIVYFVLISKHIEAASSEKLKFCYMMILALFLISPLTWFRTPTEFW</sequence>
<feature type="transmembrane region" description="Helical" evidence="5">
    <location>
        <begin position="167"/>
        <end position="188"/>
    </location>
</feature>
<keyword evidence="4 5" id="KW-0472">Membrane</keyword>
<evidence type="ECO:0000256" key="1">
    <source>
        <dbReference type="ARBA" id="ARBA00004141"/>
    </source>
</evidence>
<dbReference type="GO" id="GO:0005774">
    <property type="term" value="C:vacuolar membrane"/>
    <property type="evidence" value="ECO:0007669"/>
    <property type="project" value="TreeGrafter"/>
</dbReference>
<evidence type="ECO:0000259" key="6">
    <source>
        <dbReference type="Pfam" id="PF01490"/>
    </source>
</evidence>
<dbReference type="PANTHER" id="PTHR22950:SF703">
    <property type="entry name" value="AMINO ACID TRANSPORTER TRANSMEMBRANE DOMAIN-CONTAINING PROTEIN"/>
    <property type="match status" value="1"/>
</dbReference>
<evidence type="ECO:0000256" key="2">
    <source>
        <dbReference type="ARBA" id="ARBA00022692"/>
    </source>
</evidence>
<keyword evidence="8" id="KW-1185">Reference proteome</keyword>
<feature type="transmembrane region" description="Helical" evidence="5">
    <location>
        <begin position="111"/>
        <end position="138"/>
    </location>
</feature>
<dbReference type="Proteomes" id="UP000807504">
    <property type="component" value="Unassembled WGS sequence"/>
</dbReference>
<evidence type="ECO:0000256" key="4">
    <source>
        <dbReference type="ARBA" id="ARBA00023136"/>
    </source>
</evidence>
<reference evidence="7" key="2">
    <citation type="submission" date="2020-06" db="EMBL/GenBank/DDBJ databases">
        <authorList>
            <person name="Sheffer M."/>
        </authorList>
    </citation>
    <scope>NUCLEOTIDE SEQUENCE</scope>
</reference>
<dbReference type="GO" id="GO:0015179">
    <property type="term" value="F:L-amino acid transmembrane transporter activity"/>
    <property type="evidence" value="ECO:0007669"/>
    <property type="project" value="TreeGrafter"/>
</dbReference>
<comment type="subcellular location">
    <subcellularLocation>
        <location evidence="1">Membrane</location>
        <topology evidence="1">Multi-pass membrane protein</topology>
    </subcellularLocation>
</comment>
<protein>
    <submittedName>
        <fullName evidence="7">Amino acid transporter AVT1E like protein</fullName>
    </submittedName>
</protein>
<comment type="caution">
    <text evidence="7">The sequence shown here is derived from an EMBL/GenBank/DDBJ whole genome shotgun (WGS) entry which is preliminary data.</text>
</comment>
<accession>A0A8T0EBR6</accession>
<dbReference type="Pfam" id="PF01490">
    <property type="entry name" value="Aa_trans"/>
    <property type="match status" value="1"/>
</dbReference>
<evidence type="ECO:0000256" key="5">
    <source>
        <dbReference type="SAM" id="Phobius"/>
    </source>
</evidence>
<keyword evidence="2 5" id="KW-0812">Transmembrane</keyword>
<name>A0A8T0EBR6_ARGBR</name>
<dbReference type="EMBL" id="JABXBU010002230">
    <property type="protein sequence ID" value="KAF8767881.1"/>
    <property type="molecule type" value="Genomic_DNA"/>
</dbReference>
<dbReference type="PANTHER" id="PTHR22950">
    <property type="entry name" value="AMINO ACID TRANSPORTER"/>
    <property type="match status" value="1"/>
</dbReference>
<keyword evidence="3 5" id="KW-1133">Transmembrane helix</keyword>
<evidence type="ECO:0000313" key="7">
    <source>
        <dbReference type="EMBL" id="KAF8767881.1"/>
    </source>
</evidence>
<dbReference type="InterPro" id="IPR013057">
    <property type="entry name" value="AA_transpt_TM"/>
</dbReference>
<feature type="transmembrane region" description="Helical" evidence="5">
    <location>
        <begin position="85"/>
        <end position="104"/>
    </location>
</feature>
<feature type="domain" description="Amino acid transporter transmembrane" evidence="6">
    <location>
        <begin position="80"/>
        <end position="224"/>
    </location>
</feature>
<reference evidence="7" key="1">
    <citation type="journal article" date="2020" name="bioRxiv">
        <title>Chromosome-level reference genome of the European wasp spider Argiope bruennichi: a resource for studies on range expansion and evolutionary adaptation.</title>
        <authorList>
            <person name="Sheffer M.M."/>
            <person name="Hoppe A."/>
            <person name="Krehenwinkel H."/>
            <person name="Uhl G."/>
            <person name="Kuss A.W."/>
            <person name="Jensen L."/>
            <person name="Jensen C."/>
            <person name="Gillespie R.G."/>
            <person name="Hoff K.J."/>
            <person name="Prost S."/>
        </authorList>
    </citation>
    <scope>NUCLEOTIDE SEQUENCE</scope>
</reference>
<proteinExistence type="predicted"/>